<proteinExistence type="predicted"/>
<sequence>MIVARVVGFLAGLFLLQATLRSALRTVVVPQGENVRLTRLLFLFLEGIYEPLARRHGDEARRHAVRSRFAPIATVLLAFVWAACVIIAFGPIYWSLGGVTFADAFRLSGSSFTTLGFAPAPNAVSMTLVVIEALLGLGVVALLIAYLPSIYGNFARREEMVTQFEVRAGSPPVPAIYLKRMHLIGWTDRLGSDWESWEKWFEQIEESHTSQPSLALFRSQRSTNSWITTAGAVLDTAAISETALDLPREPQLALTLRAGFLCLRSIALFYRVPLDVDPEADSPISVLRAEFEETLDELAAAGIPVKADREQAWRDFAGWRVNYDEALLALSELCAAPPARWSADRSSRFRRPTLLHPTKWRILPLDSPRSW</sequence>
<evidence type="ECO:0000256" key="1">
    <source>
        <dbReference type="SAM" id="Phobius"/>
    </source>
</evidence>
<feature type="transmembrane region" description="Helical" evidence="1">
    <location>
        <begin position="123"/>
        <end position="147"/>
    </location>
</feature>
<organism evidence="2">
    <name type="scientific">freshwater metagenome</name>
    <dbReference type="NCBI Taxonomy" id="449393"/>
    <lineage>
        <taxon>unclassified sequences</taxon>
        <taxon>metagenomes</taxon>
        <taxon>ecological metagenomes</taxon>
    </lineage>
</organism>
<name>A0A6J6HBT2_9ZZZZ</name>
<dbReference type="EMBL" id="CAEZUP010000033">
    <property type="protein sequence ID" value="CAB4608745.1"/>
    <property type="molecule type" value="Genomic_DNA"/>
</dbReference>
<dbReference type="Gene3D" id="1.10.287.70">
    <property type="match status" value="1"/>
</dbReference>
<dbReference type="AlphaFoldDB" id="A0A6J6HBT2"/>
<protein>
    <submittedName>
        <fullName evidence="2">Unannotated protein</fullName>
    </submittedName>
</protein>
<dbReference type="SUPFAM" id="SSF81324">
    <property type="entry name" value="Voltage-gated potassium channels"/>
    <property type="match status" value="1"/>
</dbReference>
<keyword evidence="1" id="KW-0812">Transmembrane</keyword>
<feature type="transmembrane region" description="Helical" evidence="1">
    <location>
        <begin position="74"/>
        <end position="94"/>
    </location>
</feature>
<gene>
    <name evidence="2" type="ORF">UFOPK1835_00939</name>
</gene>
<accession>A0A6J6HBT2</accession>
<evidence type="ECO:0000313" key="2">
    <source>
        <dbReference type="EMBL" id="CAB4608745.1"/>
    </source>
</evidence>
<reference evidence="2" key="1">
    <citation type="submission" date="2020-05" db="EMBL/GenBank/DDBJ databases">
        <authorList>
            <person name="Chiriac C."/>
            <person name="Salcher M."/>
            <person name="Ghai R."/>
            <person name="Kavagutti S V."/>
        </authorList>
    </citation>
    <scope>NUCLEOTIDE SEQUENCE</scope>
</reference>
<keyword evidence="1" id="KW-1133">Transmembrane helix</keyword>
<keyword evidence="1" id="KW-0472">Membrane</keyword>